<comment type="caution">
    <text evidence="2">The sequence shown here is derived from an EMBL/GenBank/DDBJ whole genome shotgun (WGS) entry which is preliminary data.</text>
</comment>
<dbReference type="InterPro" id="IPR046150">
    <property type="entry name" value="DUF6152"/>
</dbReference>
<keyword evidence="1" id="KW-0732">Signal</keyword>
<reference evidence="2 3" key="1">
    <citation type="submission" date="2023-08" db="EMBL/GenBank/DDBJ databases">
        <title>Functional and genomic diversity of the sorghum phyllosphere microbiome.</title>
        <authorList>
            <person name="Shade A."/>
        </authorList>
    </citation>
    <scope>NUCLEOTIDE SEQUENCE [LARGE SCALE GENOMIC DNA]</scope>
    <source>
        <strain evidence="2 3">SORGH_AS_0335</strain>
    </source>
</reference>
<dbReference type="RefSeq" id="WP_309827179.1">
    <property type="nucleotide sequence ID" value="NZ_JAVIZX010000001.1"/>
</dbReference>
<evidence type="ECO:0000256" key="1">
    <source>
        <dbReference type="SAM" id="SignalP"/>
    </source>
</evidence>
<gene>
    <name evidence="2" type="ORF">QE399_001276</name>
</gene>
<organism evidence="2 3">
    <name type="scientific">Paracidovorax wautersii</name>
    <dbReference type="NCBI Taxonomy" id="1177982"/>
    <lineage>
        <taxon>Bacteria</taxon>
        <taxon>Pseudomonadati</taxon>
        <taxon>Pseudomonadota</taxon>
        <taxon>Betaproteobacteria</taxon>
        <taxon>Burkholderiales</taxon>
        <taxon>Comamonadaceae</taxon>
        <taxon>Paracidovorax</taxon>
    </lineage>
</organism>
<evidence type="ECO:0000313" key="3">
    <source>
        <dbReference type="Proteomes" id="UP001267710"/>
    </source>
</evidence>
<feature type="chain" id="PRO_5045726667" description="DUF5666 domain-containing protein" evidence="1">
    <location>
        <begin position="27"/>
        <end position="129"/>
    </location>
</feature>
<dbReference type="Pfam" id="PF19649">
    <property type="entry name" value="DUF6152"/>
    <property type="match status" value="1"/>
</dbReference>
<name>A0ABU1I9S3_9BURK</name>
<protein>
    <recommendedName>
        <fullName evidence="4">DUF5666 domain-containing protein</fullName>
    </recommendedName>
</protein>
<evidence type="ECO:0000313" key="2">
    <source>
        <dbReference type="EMBL" id="MDR6213587.1"/>
    </source>
</evidence>
<feature type="signal peptide" evidence="1">
    <location>
        <begin position="1"/>
        <end position="26"/>
    </location>
</feature>
<dbReference type="EMBL" id="JAVIZX010000001">
    <property type="protein sequence ID" value="MDR6213587.1"/>
    <property type="molecule type" value="Genomic_DNA"/>
</dbReference>
<keyword evidence="3" id="KW-1185">Reference proteome</keyword>
<proteinExistence type="predicted"/>
<accession>A0ABU1I9S3</accession>
<sequence>MLISVRRLSLAAALAAGAAVPGLAHAHHGWSWAEDAQSELAGTVQRVQVAPPHPWIDVKTAQGEVWRVDLGNPTQTERSGFTAQSARAGDAITVVGNRDKDATRQRMKAVQITVGGKPYVMYPERVEKR</sequence>
<dbReference type="Proteomes" id="UP001267710">
    <property type="component" value="Unassembled WGS sequence"/>
</dbReference>
<evidence type="ECO:0008006" key="4">
    <source>
        <dbReference type="Google" id="ProtNLM"/>
    </source>
</evidence>